<accession>A0A421BDC1</accession>
<evidence type="ECO:0000313" key="3">
    <source>
        <dbReference type="Proteomes" id="UP000282454"/>
    </source>
</evidence>
<organism evidence="2 3">
    <name type="scientific">Actinokineospora cianjurensis</name>
    <dbReference type="NCBI Taxonomy" id="585224"/>
    <lineage>
        <taxon>Bacteria</taxon>
        <taxon>Bacillati</taxon>
        <taxon>Actinomycetota</taxon>
        <taxon>Actinomycetes</taxon>
        <taxon>Pseudonocardiales</taxon>
        <taxon>Pseudonocardiaceae</taxon>
        <taxon>Actinokineospora</taxon>
    </lineage>
</organism>
<evidence type="ECO:0008006" key="4">
    <source>
        <dbReference type="Google" id="ProtNLM"/>
    </source>
</evidence>
<dbReference type="RefSeq" id="WP_147459988.1">
    <property type="nucleotide sequence ID" value="NZ_RCDD01000001.1"/>
</dbReference>
<protein>
    <recommendedName>
        <fullName evidence="4">Surface cell wall-binding protein</fullName>
    </recommendedName>
</protein>
<name>A0A421BDC1_9PSEU</name>
<comment type="caution">
    <text evidence="2">The sequence shown here is derived from an EMBL/GenBank/DDBJ whole genome shotgun (WGS) entry which is preliminary data.</text>
</comment>
<dbReference type="InterPro" id="IPR006311">
    <property type="entry name" value="TAT_signal"/>
</dbReference>
<dbReference type="AlphaFoldDB" id="A0A421BDC1"/>
<keyword evidence="1" id="KW-0732">Signal</keyword>
<reference evidence="2 3" key="1">
    <citation type="submission" date="2018-10" db="EMBL/GenBank/DDBJ databases">
        <title>Genomic Encyclopedia of Archaeal and Bacterial Type Strains, Phase II (KMG-II): from individual species to whole genera.</title>
        <authorList>
            <person name="Goeker M."/>
        </authorList>
    </citation>
    <scope>NUCLEOTIDE SEQUENCE [LARGE SCALE GENOMIC DNA]</scope>
    <source>
        <strain evidence="2 3">DSM 45657</strain>
    </source>
</reference>
<dbReference type="EMBL" id="RCDD01000001">
    <property type="protein sequence ID" value="RLK62331.1"/>
    <property type="molecule type" value="Genomic_DNA"/>
</dbReference>
<gene>
    <name evidence="2" type="ORF">CLV68_2888</name>
</gene>
<dbReference type="Proteomes" id="UP000282454">
    <property type="component" value="Unassembled WGS sequence"/>
</dbReference>
<proteinExistence type="predicted"/>
<feature type="signal peptide" evidence="1">
    <location>
        <begin position="1"/>
        <end position="30"/>
    </location>
</feature>
<evidence type="ECO:0000313" key="2">
    <source>
        <dbReference type="EMBL" id="RLK62331.1"/>
    </source>
</evidence>
<keyword evidence="3" id="KW-1185">Reference proteome</keyword>
<evidence type="ECO:0000256" key="1">
    <source>
        <dbReference type="SAM" id="SignalP"/>
    </source>
</evidence>
<dbReference type="PROSITE" id="PS51318">
    <property type="entry name" value="TAT"/>
    <property type="match status" value="1"/>
</dbReference>
<sequence length="230" mass="22790">MRSVSRRWMMPAALALVSATVVGLAQPAAAAPPAYYGSATATGAEATVVPLLLPPLPPAARANVNVTNVVPTTQTTGLPNLTAPVLGSLGAINTSASLTDTATTRTAAGVAGITDVALVSLLGSALLSADSISSSATASVSQGSTTVVKAGAVSVENLTVAGQTFNGPLPTQTIPVTVGVLSVTVYLNQQVVSGNQITVIPVRVVSTAPLVGVVGDVRVGETRAYLNPTP</sequence>
<feature type="chain" id="PRO_5019199272" description="Surface cell wall-binding protein" evidence="1">
    <location>
        <begin position="31"/>
        <end position="230"/>
    </location>
</feature>